<sequence length="161" mass="18712">MALWSNGEKSSNVIQLFRDPRAVHNSRLKSKLALVKESIQVLRSQKQTDKYKRLLMPSNRANRAESYVSSAMELICDNWLNDMLLVMNAPQWVKRNYIQLRYEDLVLNPVEELRRLYRFSNLTSFPNTKSRSLMHRREEQEEITTGADGGGAGERDGWVLP</sequence>
<dbReference type="Proteomes" id="UP001046870">
    <property type="component" value="Chromosome 12"/>
</dbReference>
<keyword evidence="5" id="KW-1185">Reference proteome</keyword>
<organism evidence="4 5">
    <name type="scientific">Megalops atlanticus</name>
    <name type="common">Tarpon</name>
    <name type="synonym">Clupea gigantea</name>
    <dbReference type="NCBI Taxonomy" id="7932"/>
    <lineage>
        <taxon>Eukaryota</taxon>
        <taxon>Metazoa</taxon>
        <taxon>Chordata</taxon>
        <taxon>Craniata</taxon>
        <taxon>Vertebrata</taxon>
        <taxon>Euteleostomi</taxon>
        <taxon>Actinopterygii</taxon>
        <taxon>Neopterygii</taxon>
        <taxon>Teleostei</taxon>
        <taxon>Elopiformes</taxon>
        <taxon>Megalopidae</taxon>
        <taxon>Megalops</taxon>
    </lineage>
</organism>
<keyword evidence="1" id="KW-0808">Transferase</keyword>
<protein>
    <recommendedName>
        <fullName evidence="1">Sulfotransferase</fullName>
        <ecNumber evidence="1">2.8.2.-</ecNumber>
    </recommendedName>
</protein>
<accession>A0A9D3PSN2</accession>
<name>A0A9D3PSN2_MEGAT</name>
<evidence type="ECO:0000256" key="2">
    <source>
        <dbReference type="SAM" id="MobiDB-lite"/>
    </source>
</evidence>
<dbReference type="EC" id="2.8.2.-" evidence="1"/>
<feature type="region of interest" description="Disordered" evidence="2">
    <location>
        <begin position="130"/>
        <end position="161"/>
    </location>
</feature>
<dbReference type="Gene3D" id="3.40.50.300">
    <property type="entry name" value="P-loop containing nucleotide triphosphate hydrolases"/>
    <property type="match status" value="1"/>
</dbReference>
<dbReference type="EMBL" id="JAFDVH010000012">
    <property type="protein sequence ID" value="KAG7467183.1"/>
    <property type="molecule type" value="Genomic_DNA"/>
</dbReference>
<evidence type="ECO:0000259" key="3">
    <source>
        <dbReference type="Pfam" id="PF00685"/>
    </source>
</evidence>
<dbReference type="OrthoDB" id="6138663at2759"/>
<reference evidence="4" key="1">
    <citation type="submission" date="2021-01" db="EMBL/GenBank/DDBJ databases">
        <authorList>
            <person name="Zahm M."/>
            <person name="Roques C."/>
            <person name="Cabau C."/>
            <person name="Klopp C."/>
            <person name="Donnadieu C."/>
            <person name="Jouanno E."/>
            <person name="Lampietro C."/>
            <person name="Louis A."/>
            <person name="Herpin A."/>
            <person name="Echchiki A."/>
            <person name="Berthelot C."/>
            <person name="Parey E."/>
            <person name="Roest-Crollius H."/>
            <person name="Braasch I."/>
            <person name="Postlethwait J."/>
            <person name="Bobe J."/>
            <person name="Montfort J."/>
            <person name="Bouchez O."/>
            <person name="Begum T."/>
            <person name="Mejri S."/>
            <person name="Adams A."/>
            <person name="Chen W.-J."/>
            <person name="Guiguen Y."/>
        </authorList>
    </citation>
    <scope>NUCLEOTIDE SEQUENCE</scope>
    <source>
        <strain evidence="4">YG-15Mar2019-1</strain>
        <tissue evidence="4">Brain</tissue>
    </source>
</reference>
<dbReference type="GO" id="GO:0006044">
    <property type="term" value="P:N-acetylglucosamine metabolic process"/>
    <property type="evidence" value="ECO:0007669"/>
    <property type="project" value="TreeGrafter"/>
</dbReference>
<dbReference type="InterPro" id="IPR027417">
    <property type="entry name" value="P-loop_NTPase"/>
</dbReference>
<dbReference type="InterPro" id="IPR000863">
    <property type="entry name" value="Sulfotransferase_dom"/>
</dbReference>
<dbReference type="GO" id="GO:0001517">
    <property type="term" value="F:N-acetylglucosamine 6-O-sulfotransferase activity"/>
    <property type="evidence" value="ECO:0007669"/>
    <property type="project" value="TreeGrafter"/>
</dbReference>
<dbReference type="InterPro" id="IPR051135">
    <property type="entry name" value="Gal/GlcNAc/GalNAc_ST"/>
</dbReference>
<dbReference type="SUPFAM" id="SSF52540">
    <property type="entry name" value="P-loop containing nucleoside triphosphate hydrolases"/>
    <property type="match status" value="1"/>
</dbReference>
<proteinExistence type="inferred from homology"/>
<dbReference type="Pfam" id="PF00685">
    <property type="entry name" value="Sulfotransfer_1"/>
    <property type="match status" value="1"/>
</dbReference>
<dbReference type="AlphaFoldDB" id="A0A9D3PSN2"/>
<dbReference type="PANTHER" id="PTHR10704">
    <property type="entry name" value="CARBOHYDRATE SULFOTRANSFERASE"/>
    <property type="match status" value="1"/>
</dbReference>
<comment type="caution">
    <text evidence="4">The sequence shown here is derived from an EMBL/GenBank/DDBJ whole genome shotgun (WGS) entry which is preliminary data.</text>
</comment>
<gene>
    <name evidence="4" type="ORF">MATL_G00150710</name>
</gene>
<evidence type="ECO:0000313" key="4">
    <source>
        <dbReference type="EMBL" id="KAG7467183.1"/>
    </source>
</evidence>
<dbReference type="GO" id="GO:0006790">
    <property type="term" value="P:sulfur compound metabolic process"/>
    <property type="evidence" value="ECO:0007669"/>
    <property type="project" value="TreeGrafter"/>
</dbReference>
<evidence type="ECO:0000313" key="5">
    <source>
        <dbReference type="Proteomes" id="UP001046870"/>
    </source>
</evidence>
<dbReference type="PANTHER" id="PTHR10704:SF5">
    <property type="entry name" value="CARBOHYDRATE SULFOTRANSFERASE 7"/>
    <property type="match status" value="1"/>
</dbReference>
<evidence type="ECO:0000256" key="1">
    <source>
        <dbReference type="RuleBase" id="RU361155"/>
    </source>
</evidence>
<feature type="domain" description="Sulfotransferase" evidence="3">
    <location>
        <begin position="9"/>
        <end position="123"/>
    </location>
</feature>
<dbReference type="GO" id="GO:0008459">
    <property type="term" value="F:chondroitin 6-sulfotransferase activity"/>
    <property type="evidence" value="ECO:0007669"/>
    <property type="project" value="TreeGrafter"/>
</dbReference>
<comment type="similarity">
    <text evidence="1">Belongs to the sulfotransferase 1 family.</text>
</comment>